<evidence type="ECO:0000256" key="7">
    <source>
        <dbReference type="ARBA" id="ARBA00022927"/>
    </source>
</evidence>
<evidence type="ECO:0000259" key="9">
    <source>
        <dbReference type="PROSITE" id="PS50195"/>
    </source>
</evidence>
<evidence type="ECO:0000313" key="11">
    <source>
        <dbReference type="Proteomes" id="UP000011958"/>
    </source>
</evidence>
<dbReference type="HOGENOM" id="CLU_009058_1_1_1"/>
<comment type="caution">
    <text evidence="10">The sequence shown here is derived from an EMBL/GenBank/DDBJ whole genome shotgun (WGS) entry which is preliminary data.</text>
</comment>
<reference evidence="11" key="1">
    <citation type="journal article" date="2016" name="Nat. Commun.">
        <title>Genome analysis of three Pneumocystis species reveals adaptation mechanisms to life exclusively in mammalian hosts.</title>
        <authorList>
            <person name="Ma L."/>
            <person name="Chen Z."/>
            <person name="Huang D.W."/>
            <person name="Kutty G."/>
            <person name="Ishihara M."/>
            <person name="Wang H."/>
            <person name="Abouelleil A."/>
            <person name="Bishop L."/>
            <person name="Davey E."/>
            <person name="Deng R."/>
            <person name="Deng X."/>
            <person name="Fan L."/>
            <person name="Fantoni G."/>
            <person name="Fitzgerald M."/>
            <person name="Gogineni E."/>
            <person name="Goldberg J.M."/>
            <person name="Handley G."/>
            <person name="Hu X."/>
            <person name="Huber C."/>
            <person name="Jiao X."/>
            <person name="Jones K."/>
            <person name="Levin J.Z."/>
            <person name="Liu Y."/>
            <person name="Macdonald P."/>
            <person name="Melnikov A."/>
            <person name="Raley C."/>
            <person name="Sassi M."/>
            <person name="Sherman B.T."/>
            <person name="Song X."/>
            <person name="Sykes S."/>
            <person name="Tran B."/>
            <person name="Walsh L."/>
            <person name="Xia Y."/>
            <person name="Yang J."/>
            <person name="Young S."/>
            <person name="Zeng Q."/>
            <person name="Zheng X."/>
            <person name="Stephens R."/>
            <person name="Nusbaum C."/>
            <person name="Birren B.W."/>
            <person name="Azadi P."/>
            <person name="Lempicki R.A."/>
            <person name="Cuomo C.A."/>
            <person name="Kovacs J.A."/>
        </authorList>
    </citation>
    <scope>NUCLEOTIDE SEQUENCE [LARGE SCALE GENOMIC DNA]</scope>
    <source>
        <strain evidence="11">B123</strain>
    </source>
</reference>
<dbReference type="InterPro" id="IPR036871">
    <property type="entry name" value="PX_dom_sf"/>
</dbReference>
<dbReference type="Pfam" id="PF00787">
    <property type="entry name" value="PX"/>
    <property type="match status" value="1"/>
</dbReference>
<gene>
    <name evidence="10" type="ORF">PNEG_02046</name>
</gene>
<dbReference type="GO" id="GO:0016020">
    <property type="term" value="C:membrane"/>
    <property type="evidence" value="ECO:0007669"/>
    <property type="project" value="UniProtKB-SubCell"/>
</dbReference>
<dbReference type="VEuPathDB" id="FungiDB:PNEG_02046"/>
<evidence type="ECO:0000256" key="6">
    <source>
        <dbReference type="ARBA" id="ARBA00022490"/>
    </source>
</evidence>
<accession>M7NRY7</accession>
<dbReference type="OrthoDB" id="10064318at2759"/>
<dbReference type="SMART" id="SM00312">
    <property type="entry name" value="PX"/>
    <property type="match status" value="1"/>
</dbReference>
<feature type="domain" description="PX" evidence="9">
    <location>
        <begin position="274"/>
        <end position="388"/>
    </location>
</feature>
<dbReference type="PANTHER" id="PTHR47554">
    <property type="entry name" value="SORTING NEXIN MVP1"/>
    <property type="match status" value="1"/>
</dbReference>
<dbReference type="SUPFAM" id="SSF64268">
    <property type="entry name" value="PX domain"/>
    <property type="match status" value="1"/>
</dbReference>
<keyword evidence="8" id="KW-0472">Membrane</keyword>
<evidence type="ECO:0000256" key="1">
    <source>
        <dbReference type="ARBA" id="ARBA00004287"/>
    </source>
</evidence>
<evidence type="ECO:0000256" key="5">
    <source>
        <dbReference type="ARBA" id="ARBA00022448"/>
    </source>
</evidence>
<comment type="subcellular location">
    <subcellularLocation>
        <location evidence="2">Cytoplasm</location>
    </subcellularLocation>
    <subcellularLocation>
        <location evidence="1">Membrane</location>
        <topology evidence="1">Peripheral membrane protein</topology>
        <orientation evidence="1">Cytoplasmic side</orientation>
    </subcellularLocation>
</comment>
<dbReference type="GeneID" id="19895740"/>
<dbReference type="STRING" id="1069680.M7NRY7"/>
<keyword evidence="7" id="KW-0653">Protein transport</keyword>
<comment type="similarity">
    <text evidence="3">Belongs to the sorting nexin family.</text>
</comment>
<dbReference type="InterPro" id="IPR001683">
    <property type="entry name" value="PX_dom"/>
</dbReference>
<organism evidence="10 11">
    <name type="scientific">Pneumocystis murina (strain B123)</name>
    <name type="common">Mouse pneumocystis pneumonia agent</name>
    <name type="synonym">Pneumocystis carinii f. sp. muris</name>
    <dbReference type="NCBI Taxonomy" id="1069680"/>
    <lineage>
        <taxon>Eukaryota</taxon>
        <taxon>Fungi</taxon>
        <taxon>Dikarya</taxon>
        <taxon>Ascomycota</taxon>
        <taxon>Taphrinomycotina</taxon>
        <taxon>Pneumocystomycetes</taxon>
        <taxon>Pneumocystaceae</taxon>
        <taxon>Pneumocystis</taxon>
    </lineage>
</organism>
<sequence length="654" mass="76020">MDELSRKCVLSEMSPLASSESGCFIKVPGTKDTNNEPYLFGRTMFENETIEDDAPLLLSFLKKCFTGQCKQEYLLDGIDVPFVYREMFTLLSKNEKGTYCFLRKIVELSGLPDYEIKHIINMMFFGITEDMPVCKCRFYSVIALIGIVQNGECASVEELKKYKSNLPVPKLQDIIDKYLISPDDKISGTNVSLSDSVMSSKQTIIFESDFERTNDAQKQVSLHLENGLDVHSFTLSNFRNSGFIDYKVNENYLESSCSHKTFNIMDWDHFFSSTDRIAINIVAKKEGSFLFRHVNYILFSVIRGSRVIRRYSDFLWLQECLIKKYPFRQVPLMPPKCFSVNGHYLSRDSAFLERRYKGLSRFINAVVRHPIFRDDPLVIAFLTVSTEFSLWRKQTVLTIHDEFQDKIMIEDLGLIFPSNFDEIIMNIKKTIDFQIDNYTKLCLIMDRLLKYQEKSAEDMMLFAFCLNVLADGSKPVLIDGIINDSFSYINKGMFAVSKHFLTAQEFLEEEAKILSEGILEDLKSQRDSLIAIKNMFDRKDKLDINNISFLEKRINSNVNKLADLNMRSHLNLLSRNEIEQSIMKDKKLILSQRSRCFFINKCILNELVYFQISQAHIGKLYKDYVQERIKYTELLAENWRSMEIQMTSIPFGFV</sequence>
<dbReference type="eggNOG" id="KOG2273">
    <property type="taxonomic scope" value="Eukaryota"/>
</dbReference>
<dbReference type="RefSeq" id="XP_007874027.1">
    <property type="nucleotide sequence ID" value="XM_007875836.1"/>
</dbReference>
<dbReference type="InterPro" id="IPR045734">
    <property type="entry name" value="Snx8_BAR_dom"/>
</dbReference>
<dbReference type="GO" id="GO:0032266">
    <property type="term" value="F:phosphatidylinositol-3-phosphate binding"/>
    <property type="evidence" value="ECO:0007669"/>
    <property type="project" value="TreeGrafter"/>
</dbReference>
<evidence type="ECO:0000256" key="8">
    <source>
        <dbReference type="ARBA" id="ARBA00023136"/>
    </source>
</evidence>
<dbReference type="Gene3D" id="3.30.1520.10">
    <property type="entry name" value="Phox-like domain"/>
    <property type="match status" value="1"/>
</dbReference>
<protein>
    <recommendedName>
        <fullName evidence="4">Sorting nexin MVP1</fullName>
    </recommendedName>
</protein>
<dbReference type="GO" id="GO:0005829">
    <property type="term" value="C:cytosol"/>
    <property type="evidence" value="ECO:0007669"/>
    <property type="project" value="GOC"/>
</dbReference>
<dbReference type="Proteomes" id="UP000011958">
    <property type="component" value="Unassembled WGS sequence"/>
</dbReference>
<dbReference type="GO" id="GO:0006623">
    <property type="term" value="P:protein targeting to vacuole"/>
    <property type="evidence" value="ECO:0007669"/>
    <property type="project" value="TreeGrafter"/>
</dbReference>
<keyword evidence="5" id="KW-0813">Transport</keyword>
<evidence type="ECO:0000256" key="2">
    <source>
        <dbReference type="ARBA" id="ARBA00004496"/>
    </source>
</evidence>
<dbReference type="Pfam" id="PF19566">
    <property type="entry name" value="Snx8_BAR_dom"/>
    <property type="match status" value="1"/>
</dbReference>
<evidence type="ECO:0000313" key="10">
    <source>
        <dbReference type="EMBL" id="EMR09866.1"/>
    </source>
</evidence>
<dbReference type="GO" id="GO:0042147">
    <property type="term" value="P:retrograde transport, endosome to Golgi"/>
    <property type="evidence" value="ECO:0007669"/>
    <property type="project" value="InterPro"/>
</dbReference>
<dbReference type="PROSITE" id="PS50195">
    <property type="entry name" value="PX"/>
    <property type="match status" value="1"/>
</dbReference>
<dbReference type="GO" id="GO:0005768">
    <property type="term" value="C:endosome"/>
    <property type="evidence" value="ECO:0007669"/>
    <property type="project" value="TreeGrafter"/>
</dbReference>
<dbReference type="InterPro" id="IPR028662">
    <property type="entry name" value="SNX8/Mvp1"/>
</dbReference>
<keyword evidence="11" id="KW-1185">Reference proteome</keyword>
<proteinExistence type="inferred from homology"/>
<dbReference type="EMBL" id="AFWA02000009">
    <property type="protein sequence ID" value="EMR09866.1"/>
    <property type="molecule type" value="Genomic_DNA"/>
</dbReference>
<evidence type="ECO:0000256" key="4">
    <source>
        <dbReference type="ARBA" id="ARBA00014268"/>
    </source>
</evidence>
<keyword evidence="6" id="KW-0963">Cytoplasm</keyword>
<evidence type="ECO:0000256" key="3">
    <source>
        <dbReference type="ARBA" id="ARBA00010883"/>
    </source>
</evidence>
<name>M7NRY7_PNEMU</name>
<dbReference type="PANTHER" id="PTHR47554:SF1">
    <property type="entry name" value="SORTING NEXIN MVP1"/>
    <property type="match status" value="1"/>
</dbReference>
<dbReference type="AlphaFoldDB" id="M7NRY7"/>